<dbReference type="Proteomes" id="UP000028012">
    <property type="component" value="Unassembled WGS sequence"/>
</dbReference>
<name>A0A098PW48_9XANT</name>
<accession>A0A098PW48</accession>
<dbReference type="Gene3D" id="1.10.760.10">
    <property type="entry name" value="Cytochrome c-like domain"/>
    <property type="match status" value="1"/>
</dbReference>
<gene>
    <name evidence="1" type="ORF">GW15_0215455</name>
</gene>
<dbReference type="PROSITE" id="PS51007">
    <property type="entry name" value="CYTC"/>
    <property type="match status" value="1"/>
</dbReference>
<reference evidence="1 2" key="1">
    <citation type="submission" date="2014-09" db="EMBL/GenBank/DDBJ databases">
        <title>A draft genome sequence for Xanthomonas axonopodis pv. vasculorum NCPPB 900.</title>
        <authorList>
            <person name="Harrison J."/>
            <person name="Studholme D.J."/>
        </authorList>
    </citation>
    <scope>NUCLEOTIDE SEQUENCE [LARGE SCALE GENOMIC DNA]</scope>
    <source>
        <strain evidence="1 2">NCPPB 900</strain>
    </source>
</reference>
<dbReference type="EMBL" id="JPHD02000107">
    <property type="protein sequence ID" value="KGE51334.1"/>
    <property type="molecule type" value="Genomic_DNA"/>
</dbReference>
<dbReference type="AlphaFoldDB" id="A0A098PW48"/>
<dbReference type="SUPFAM" id="SSF46626">
    <property type="entry name" value="Cytochrome c"/>
    <property type="match status" value="1"/>
</dbReference>
<dbReference type="GO" id="GO:0009055">
    <property type="term" value="F:electron transfer activity"/>
    <property type="evidence" value="ECO:0007669"/>
    <property type="project" value="InterPro"/>
</dbReference>
<organism evidence="1 2">
    <name type="scientific">Xanthomonas axonopodis pv. vasculorum</name>
    <dbReference type="NCBI Taxonomy" id="325777"/>
    <lineage>
        <taxon>Bacteria</taxon>
        <taxon>Pseudomonadati</taxon>
        <taxon>Pseudomonadota</taxon>
        <taxon>Gammaproteobacteria</taxon>
        <taxon>Lysobacterales</taxon>
        <taxon>Lysobacteraceae</taxon>
        <taxon>Xanthomonas</taxon>
    </lineage>
</organism>
<protein>
    <submittedName>
        <fullName evidence="1">Cytochrome C biogenesis protein CcdA</fullName>
    </submittedName>
</protein>
<dbReference type="PANTHER" id="PTHR35008">
    <property type="entry name" value="BLL4482 PROTEIN-RELATED"/>
    <property type="match status" value="1"/>
</dbReference>
<dbReference type="RefSeq" id="WP_042823565.1">
    <property type="nucleotide sequence ID" value="NZ_CP053649.1"/>
</dbReference>
<dbReference type="eggNOG" id="COG2010">
    <property type="taxonomic scope" value="Bacteria"/>
</dbReference>
<dbReference type="HOGENOM" id="CLU_093848_4_0_6"/>
<dbReference type="InterPro" id="IPR036909">
    <property type="entry name" value="Cyt_c-like_dom_sf"/>
</dbReference>
<dbReference type="InterPro" id="IPR009056">
    <property type="entry name" value="Cyt_c-like_dom"/>
</dbReference>
<dbReference type="STRING" id="325777.GW15_0215455"/>
<dbReference type="GO" id="GO:0020037">
    <property type="term" value="F:heme binding"/>
    <property type="evidence" value="ECO:0007669"/>
    <property type="project" value="InterPro"/>
</dbReference>
<evidence type="ECO:0000313" key="2">
    <source>
        <dbReference type="Proteomes" id="UP000028012"/>
    </source>
</evidence>
<dbReference type="PANTHER" id="PTHR35008:SF9">
    <property type="entry name" value="CYTOCHROME C DOMAIN-CONTAINING PROTEIN"/>
    <property type="match status" value="1"/>
</dbReference>
<proteinExistence type="predicted"/>
<dbReference type="InterPro" id="IPR051459">
    <property type="entry name" value="Cytochrome_c-type_DH"/>
</dbReference>
<sequence length="141" mass="14927">MSLLPRACGATVGLAILAWLLPPNVRDARAQSSDATQLFPQQGFAKASGQDVYQAICQGCHMPAGHGAQGAGDYPALAGNPKLAAGPYVTMMVLDGHAGMPGFADMLDDRQVAEVVSYVRTHFGNDYAERVTIDDVKSLRH</sequence>
<dbReference type="GeneID" id="58001906"/>
<comment type="caution">
    <text evidence="1">The sequence shown here is derived from an EMBL/GenBank/DDBJ whole genome shotgun (WGS) entry which is preliminary data.</text>
</comment>
<dbReference type="Pfam" id="PF13442">
    <property type="entry name" value="Cytochrome_CBB3"/>
    <property type="match status" value="1"/>
</dbReference>
<evidence type="ECO:0000313" key="1">
    <source>
        <dbReference type="EMBL" id="KGE51334.1"/>
    </source>
</evidence>